<organism evidence="2 3">
    <name type="scientific">Microbacterium paludicola</name>
    <dbReference type="NCBI Taxonomy" id="300019"/>
    <lineage>
        <taxon>Bacteria</taxon>
        <taxon>Bacillati</taxon>
        <taxon>Actinomycetota</taxon>
        <taxon>Actinomycetes</taxon>
        <taxon>Micrococcales</taxon>
        <taxon>Microbacteriaceae</taxon>
        <taxon>Microbacterium</taxon>
    </lineage>
</organism>
<comment type="caution">
    <text evidence="2">The sequence shown here is derived from an EMBL/GenBank/DDBJ whole genome shotgun (WGS) entry which is preliminary data.</text>
</comment>
<accession>A0A4Y9FQW7</accession>
<dbReference type="PANTHER" id="PTHR43283">
    <property type="entry name" value="BETA-LACTAMASE-RELATED"/>
    <property type="match status" value="1"/>
</dbReference>
<dbReference type="OrthoDB" id="9773047at2"/>
<evidence type="ECO:0000313" key="3">
    <source>
        <dbReference type="Proteomes" id="UP000298358"/>
    </source>
</evidence>
<dbReference type="InterPro" id="IPR050789">
    <property type="entry name" value="Diverse_Enzym_Activities"/>
</dbReference>
<dbReference type="InterPro" id="IPR001466">
    <property type="entry name" value="Beta-lactam-related"/>
</dbReference>
<keyword evidence="2" id="KW-0378">Hydrolase</keyword>
<dbReference type="EMBL" id="SPQB01000056">
    <property type="protein sequence ID" value="TFU30648.1"/>
    <property type="molecule type" value="Genomic_DNA"/>
</dbReference>
<dbReference type="AlphaFoldDB" id="A0A4Y9FQW7"/>
<keyword evidence="3" id="KW-1185">Reference proteome</keyword>
<dbReference type="PANTHER" id="PTHR43283:SF7">
    <property type="entry name" value="BETA-LACTAMASE-RELATED DOMAIN-CONTAINING PROTEIN"/>
    <property type="match status" value="1"/>
</dbReference>
<dbReference type="GO" id="GO:0016787">
    <property type="term" value="F:hydrolase activity"/>
    <property type="evidence" value="ECO:0007669"/>
    <property type="project" value="UniProtKB-KW"/>
</dbReference>
<evidence type="ECO:0000259" key="1">
    <source>
        <dbReference type="Pfam" id="PF00144"/>
    </source>
</evidence>
<dbReference type="Gene3D" id="3.40.710.10">
    <property type="entry name" value="DD-peptidase/beta-lactamase superfamily"/>
    <property type="match status" value="1"/>
</dbReference>
<protein>
    <submittedName>
        <fullName evidence="2">Class C beta-lactamase-related serine hydrolase</fullName>
    </submittedName>
</protein>
<dbReference type="SUPFAM" id="SSF56601">
    <property type="entry name" value="beta-lactamase/transpeptidase-like"/>
    <property type="match status" value="1"/>
</dbReference>
<dbReference type="Pfam" id="PF00144">
    <property type="entry name" value="Beta-lactamase"/>
    <property type="match status" value="1"/>
</dbReference>
<dbReference type="Proteomes" id="UP000298358">
    <property type="component" value="Unassembled WGS sequence"/>
</dbReference>
<sequence>MPMTVRRLPRTSPEAAGVDPGAVGRLFAALDGIEDVHSAMILRHGSVVAETWWAPHEPERRHQMFSVSKAFTSMAIGIAVGERLLSVDDRVVDLLPDALPETVSDNLAAMRVEHLLTMTTGHDASSMQGIGRTLGRPELDWMRAILAVDVPLEPGSRFVYDTGATYLLSAILHRLTGTRLLDWLRPRVLDPLGITGATWEQDGQGIDVGGYGLSIATEDMAAFGQLLLQRGRWGDAQLIPADWIDRAMSPLVDSSPQSWDADWRQGYGYQLWRCDVDAARADGAFGQFIIVWPEHNAVIAITSGTSRTQAALKAVWDALGDAFGEPTAQDGDALTPAHALVTPHGAPTSPREADLRGRVRILSEPIQVEDAEIHGLSFERAGEELVLRAHDAAGELLGEARAAHDAWRANDAETLAASFAWPDERTLAVTIIALGTPFSWSGTATFDGADVVALAWAQNVAFEGPTSWTATAHS</sequence>
<name>A0A4Y9FQW7_9MICO</name>
<dbReference type="InterPro" id="IPR012338">
    <property type="entry name" value="Beta-lactam/transpept-like"/>
</dbReference>
<evidence type="ECO:0000313" key="2">
    <source>
        <dbReference type="EMBL" id="TFU30648.1"/>
    </source>
</evidence>
<proteinExistence type="predicted"/>
<gene>
    <name evidence="2" type="ORF">E4U02_14420</name>
</gene>
<feature type="domain" description="Beta-lactamase-related" evidence="1">
    <location>
        <begin position="38"/>
        <end position="308"/>
    </location>
</feature>
<reference evidence="2 3" key="1">
    <citation type="submission" date="2019-03" db="EMBL/GenBank/DDBJ databases">
        <title>Diversity of the mouse oral microbiome.</title>
        <authorList>
            <person name="Joseph S."/>
            <person name="Aduse-Opoku J."/>
            <person name="Curtis M."/>
            <person name="Wade W."/>
            <person name="Hashim A."/>
        </authorList>
    </citation>
    <scope>NUCLEOTIDE SEQUENCE [LARGE SCALE GENOMIC DNA]</scope>
    <source>
        <strain evidence="2 3">P1012</strain>
    </source>
</reference>